<evidence type="ECO:0000313" key="2">
    <source>
        <dbReference type="EMBL" id="QTA86436.1"/>
    </source>
</evidence>
<dbReference type="AlphaFoldDB" id="A0A975BJG6"/>
<dbReference type="GO" id="GO:0016887">
    <property type="term" value="F:ATP hydrolysis activity"/>
    <property type="evidence" value="ECO:0007669"/>
    <property type="project" value="InterPro"/>
</dbReference>
<protein>
    <submittedName>
        <fullName evidence="2">AAA ATPase-like domain-containing protein</fullName>
    </submittedName>
</protein>
<gene>
    <name evidence="2" type="ORF">dnm_024600</name>
</gene>
<evidence type="ECO:0000259" key="1">
    <source>
        <dbReference type="Pfam" id="PF13304"/>
    </source>
</evidence>
<dbReference type="EMBL" id="CP061800">
    <property type="protein sequence ID" value="QTA86436.1"/>
    <property type="molecule type" value="Genomic_DNA"/>
</dbReference>
<sequence>MIYSFKAEQTDAGLNFDICLDKNKRTYCFIGENGAGKTNLLENLARTLIYCHSMFNEKKGHLKYAAFFFETYIIDKIKDFKLDLPLNISLNENKIKDRDKDKFRFAIFEYIKNTSFVIDKPIVFIGAKNRGYTNNIDREHVRILGNSYDRFLEAFYRSFNYMSGKSVGETEIADWFSSRLIINPNFVLQHQNKMSEIVNLLILIQELEPALQNLVVKKNGQTNVDILFNEGELLFNKIPIDKLATGYVAIIKIFQEIIAGYGGWTGLIDPSADLSNVEGLVFIDEIDSHLHLKWQYRIIPLLKTFFPKTTFYIATHSPAIVSATEQGEAYELKRQGNNVTAEKLGNPREWYLADVFSQAFHVDFDAVQAEPEEGIPGLTEMLKDFSVMVKDHINKEQNLKQEIEELYQKILPSLAADDPRRRSLDSLKSLVK</sequence>
<keyword evidence="3" id="KW-1185">Reference proteome</keyword>
<proteinExistence type="predicted"/>
<name>A0A975BJG6_9BACT</name>
<dbReference type="InterPro" id="IPR051396">
    <property type="entry name" value="Bact_Antivir_Def_Nuclease"/>
</dbReference>
<accession>A0A975BJG6</accession>
<reference evidence="2" key="1">
    <citation type="journal article" date="2021" name="Microb. Physiol.">
        <title>Proteogenomic Insights into the Physiology of Marine, Sulfate-Reducing, Filamentous Desulfonema limicola and Desulfonema magnum.</title>
        <authorList>
            <person name="Schnaars V."/>
            <person name="Wohlbrand L."/>
            <person name="Scheve S."/>
            <person name="Hinrichs C."/>
            <person name="Reinhardt R."/>
            <person name="Rabus R."/>
        </authorList>
    </citation>
    <scope>NUCLEOTIDE SEQUENCE</scope>
    <source>
        <strain evidence="2">4be13</strain>
    </source>
</reference>
<organism evidence="2 3">
    <name type="scientific">Desulfonema magnum</name>
    <dbReference type="NCBI Taxonomy" id="45655"/>
    <lineage>
        <taxon>Bacteria</taxon>
        <taxon>Pseudomonadati</taxon>
        <taxon>Thermodesulfobacteriota</taxon>
        <taxon>Desulfobacteria</taxon>
        <taxon>Desulfobacterales</taxon>
        <taxon>Desulfococcaceae</taxon>
        <taxon>Desulfonema</taxon>
    </lineage>
</organism>
<evidence type="ECO:0000313" key="3">
    <source>
        <dbReference type="Proteomes" id="UP000663722"/>
    </source>
</evidence>
<dbReference type="Gene3D" id="3.40.50.300">
    <property type="entry name" value="P-loop containing nucleotide triphosphate hydrolases"/>
    <property type="match status" value="1"/>
</dbReference>
<dbReference type="InterPro" id="IPR027417">
    <property type="entry name" value="P-loop_NTPase"/>
</dbReference>
<dbReference type="PANTHER" id="PTHR43581:SF4">
    <property type="entry name" value="ATP_GTP PHOSPHATASE"/>
    <property type="match status" value="1"/>
</dbReference>
<dbReference type="KEGG" id="dmm:dnm_024600"/>
<feature type="domain" description="ATPase AAA-type core" evidence="1">
    <location>
        <begin position="279"/>
        <end position="322"/>
    </location>
</feature>
<dbReference type="PANTHER" id="PTHR43581">
    <property type="entry name" value="ATP/GTP PHOSPHATASE"/>
    <property type="match status" value="1"/>
</dbReference>
<dbReference type="Pfam" id="PF13304">
    <property type="entry name" value="AAA_21"/>
    <property type="match status" value="1"/>
</dbReference>
<dbReference type="Proteomes" id="UP000663722">
    <property type="component" value="Chromosome"/>
</dbReference>
<dbReference type="GO" id="GO:0005524">
    <property type="term" value="F:ATP binding"/>
    <property type="evidence" value="ECO:0007669"/>
    <property type="project" value="InterPro"/>
</dbReference>
<dbReference type="RefSeq" id="WP_207682072.1">
    <property type="nucleotide sequence ID" value="NZ_CP061800.1"/>
</dbReference>
<dbReference type="InterPro" id="IPR003959">
    <property type="entry name" value="ATPase_AAA_core"/>
</dbReference>
<dbReference type="SUPFAM" id="SSF52540">
    <property type="entry name" value="P-loop containing nucleoside triphosphate hydrolases"/>
    <property type="match status" value="1"/>
</dbReference>